<feature type="transmembrane region" description="Helical" evidence="7">
    <location>
        <begin position="113"/>
        <end position="138"/>
    </location>
</feature>
<feature type="domain" description="ABC transmembrane type-1" evidence="8">
    <location>
        <begin position="76"/>
        <end position="266"/>
    </location>
</feature>
<feature type="transmembrane region" description="Helical" evidence="7">
    <location>
        <begin position="247"/>
        <end position="266"/>
    </location>
</feature>
<keyword evidence="10" id="KW-1185">Reference proteome</keyword>
<keyword evidence="3" id="KW-1003">Cell membrane</keyword>
<feature type="transmembrane region" description="Helical" evidence="7">
    <location>
        <begin position="144"/>
        <end position="166"/>
    </location>
</feature>
<dbReference type="Gene3D" id="1.10.3720.10">
    <property type="entry name" value="MetI-like"/>
    <property type="match status" value="1"/>
</dbReference>
<dbReference type="PANTHER" id="PTHR43744">
    <property type="entry name" value="ABC TRANSPORTER PERMEASE PROTEIN MG189-RELATED-RELATED"/>
    <property type="match status" value="1"/>
</dbReference>
<dbReference type="InterPro" id="IPR035906">
    <property type="entry name" value="MetI-like_sf"/>
</dbReference>
<dbReference type="Pfam" id="PF00528">
    <property type="entry name" value="BPD_transp_1"/>
    <property type="match status" value="1"/>
</dbReference>
<evidence type="ECO:0000256" key="1">
    <source>
        <dbReference type="ARBA" id="ARBA00004651"/>
    </source>
</evidence>
<evidence type="ECO:0000256" key="2">
    <source>
        <dbReference type="ARBA" id="ARBA00022448"/>
    </source>
</evidence>
<comment type="similarity">
    <text evidence="7">Belongs to the binding-protein-dependent transport system permease family.</text>
</comment>
<feature type="transmembrane region" description="Helical" evidence="7">
    <location>
        <begin position="187"/>
        <end position="210"/>
    </location>
</feature>
<protein>
    <submittedName>
        <fullName evidence="9">Carbohydrate ABC transporter permease</fullName>
    </submittedName>
</protein>
<evidence type="ECO:0000259" key="8">
    <source>
        <dbReference type="PROSITE" id="PS50928"/>
    </source>
</evidence>
<dbReference type="PROSITE" id="PS50928">
    <property type="entry name" value="ABC_TM1"/>
    <property type="match status" value="1"/>
</dbReference>
<evidence type="ECO:0000256" key="7">
    <source>
        <dbReference type="RuleBase" id="RU363032"/>
    </source>
</evidence>
<evidence type="ECO:0000256" key="6">
    <source>
        <dbReference type="ARBA" id="ARBA00023136"/>
    </source>
</evidence>
<name>A0ABW0HWA9_9BACL</name>
<evidence type="ECO:0000256" key="3">
    <source>
        <dbReference type="ARBA" id="ARBA00022475"/>
    </source>
</evidence>
<accession>A0ABW0HWA9</accession>
<dbReference type="InterPro" id="IPR000515">
    <property type="entry name" value="MetI-like"/>
</dbReference>
<proteinExistence type="inferred from homology"/>
<keyword evidence="2 7" id="KW-0813">Transport</keyword>
<dbReference type="Proteomes" id="UP001596113">
    <property type="component" value="Unassembled WGS sequence"/>
</dbReference>
<keyword evidence="5 7" id="KW-1133">Transmembrane helix</keyword>
<dbReference type="EMBL" id="JBHSMI010000025">
    <property type="protein sequence ID" value="MFC5404172.1"/>
    <property type="molecule type" value="Genomic_DNA"/>
</dbReference>
<evidence type="ECO:0000256" key="4">
    <source>
        <dbReference type="ARBA" id="ARBA00022692"/>
    </source>
</evidence>
<comment type="caution">
    <text evidence="9">The sequence shown here is derived from an EMBL/GenBank/DDBJ whole genome shotgun (WGS) entry which is preliminary data.</text>
</comment>
<evidence type="ECO:0000256" key="5">
    <source>
        <dbReference type="ARBA" id="ARBA00022989"/>
    </source>
</evidence>
<evidence type="ECO:0000313" key="9">
    <source>
        <dbReference type="EMBL" id="MFC5404172.1"/>
    </source>
</evidence>
<dbReference type="PANTHER" id="PTHR43744:SF3">
    <property type="entry name" value="LACTOSE TRANSPORT SYSTEM PERMEASE PROTEIN LACG"/>
    <property type="match status" value="1"/>
</dbReference>
<keyword evidence="4 7" id="KW-0812">Transmembrane</keyword>
<gene>
    <name evidence="9" type="ORF">ACFPOF_15620</name>
</gene>
<feature type="transmembrane region" description="Helical" evidence="7">
    <location>
        <begin position="80"/>
        <end position="101"/>
    </location>
</feature>
<comment type="subcellular location">
    <subcellularLocation>
        <location evidence="1 7">Cell membrane</location>
        <topology evidence="1 7">Multi-pass membrane protein</topology>
    </subcellularLocation>
</comment>
<reference evidence="10" key="1">
    <citation type="journal article" date="2019" name="Int. J. Syst. Evol. Microbiol.">
        <title>The Global Catalogue of Microorganisms (GCM) 10K type strain sequencing project: providing services to taxonomists for standard genome sequencing and annotation.</title>
        <authorList>
            <consortium name="The Broad Institute Genomics Platform"/>
            <consortium name="The Broad Institute Genome Sequencing Center for Infectious Disease"/>
            <person name="Wu L."/>
            <person name="Ma J."/>
        </authorList>
    </citation>
    <scope>NUCLEOTIDE SEQUENCE [LARGE SCALE GENOMIC DNA]</scope>
    <source>
        <strain evidence="10">CGMCC 1.18575</strain>
    </source>
</reference>
<organism evidence="9 10">
    <name type="scientific">Cohnella soli</name>
    <dbReference type="NCBI Taxonomy" id="425005"/>
    <lineage>
        <taxon>Bacteria</taxon>
        <taxon>Bacillati</taxon>
        <taxon>Bacillota</taxon>
        <taxon>Bacilli</taxon>
        <taxon>Bacillales</taxon>
        <taxon>Paenibacillaceae</taxon>
        <taxon>Cohnella</taxon>
    </lineage>
</organism>
<dbReference type="RefSeq" id="WP_378134190.1">
    <property type="nucleotide sequence ID" value="NZ_JBHSMI010000025.1"/>
</dbReference>
<dbReference type="SUPFAM" id="SSF161098">
    <property type="entry name" value="MetI-like"/>
    <property type="match status" value="1"/>
</dbReference>
<sequence>MGRLSLKRNVPASILKHAILLTTVLAIFFPPYILVLNAFKSSAEFAQTSVFKLPESFLHFDNFISVMHRAHLDRAFGNTFFIIVLSIAGNVLLGTMVAYVLGRFTFPLKKTVMGVYIAVQFIPTITTQIATFTVIQHLHLYNTLFAPVVLYLGTDVLQLFIYLQFINSIPKDLDEAAMVEGASLFKIYHSIIFPLLAPATATVVIIKTIGIYNDMFIPYLYMPAQHLAVVSTSLMNFSSERSTEWEVMSAAILLIMIPIVALYLFFQKYVFAGIVNGAVK</sequence>
<dbReference type="CDD" id="cd06261">
    <property type="entry name" value="TM_PBP2"/>
    <property type="match status" value="1"/>
</dbReference>
<keyword evidence="6 7" id="KW-0472">Membrane</keyword>
<evidence type="ECO:0000313" key="10">
    <source>
        <dbReference type="Proteomes" id="UP001596113"/>
    </source>
</evidence>
<feature type="transmembrane region" description="Helical" evidence="7">
    <location>
        <begin position="12"/>
        <end position="33"/>
    </location>
</feature>